<organism evidence="5 6">
    <name type="scientific">Hydnum rufescens UP504</name>
    <dbReference type="NCBI Taxonomy" id="1448309"/>
    <lineage>
        <taxon>Eukaryota</taxon>
        <taxon>Fungi</taxon>
        <taxon>Dikarya</taxon>
        <taxon>Basidiomycota</taxon>
        <taxon>Agaricomycotina</taxon>
        <taxon>Agaricomycetes</taxon>
        <taxon>Cantharellales</taxon>
        <taxon>Hydnaceae</taxon>
        <taxon>Hydnum</taxon>
    </lineage>
</organism>
<accession>A0A9P6E0E9</accession>
<dbReference type="InterPro" id="IPR051317">
    <property type="entry name" value="Gfo/Idh/MocA_oxidoreduct"/>
</dbReference>
<dbReference type="EMBL" id="MU128911">
    <property type="protein sequence ID" value="KAF9520492.1"/>
    <property type="molecule type" value="Genomic_DNA"/>
</dbReference>
<evidence type="ECO:0000256" key="2">
    <source>
        <dbReference type="ARBA" id="ARBA00023002"/>
    </source>
</evidence>
<evidence type="ECO:0000313" key="5">
    <source>
        <dbReference type="EMBL" id="KAF9520492.1"/>
    </source>
</evidence>
<dbReference type="PANTHER" id="PTHR43708">
    <property type="entry name" value="CONSERVED EXPRESSED OXIDOREDUCTASE (EUROFUNG)"/>
    <property type="match status" value="1"/>
</dbReference>
<evidence type="ECO:0000256" key="1">
    <source>
        <dbReference type="ARBA" id="ARBA00010928"/>
    </source>
</evidence>
<dbReference type="InterPro" id="IPR000683">
    <property type="entry name" value="Gfo/Idh/MocA-like_OxRdtase_N"/>
</dbReference>
<sequence length="379" mass="42297">MSANVSPRAIRTAVLGIGMSARVFHIPFILSLPSLFTLHTVWERSATTEHSVARDLYGATGVKVVTTLEDILVDPDVDLVVVSTPNSTHYPYTKAILSRGKHVVVEKPLVTSSEQATDLIELANSQSLVLATYQNRRWDSDFLTLRRLLEVERVFGDIAEFESRYDRWRPSLKGGGTWKEEAEWGHGVVFDLGSHLIDQVLTLFGKPKSVSAHIWNSRAQGPEKFDDAFVAHFTYPPGSFQRENSAIPLMVTIRSASLSLLEPQLRFAVKGTKATWVKFGGDTQEDQLKLNPPMSTAHADFGVEPKENEGLLTTEQGGSIHTHTVPTAKGDYLHWYRNVGQAIQEKSPSKLIVKQAKEVITMIELIYRSHQERTVINVV</sequence>
<feature type="domain" description="Gfo/Idh/MocA-like oxidoreductase N-terminal" evidence="3">
    <location>
        <begin position="10"/>
        <end position="131"/>
    </location>
</feature>
<proteinExistence type="inferred from homology"/>
<comment type="similarity">
    <text evidence="1">Belongs to the Gfo/Idh/MocA family.</text>
</comment>
<dbReference type="Pfam" id="PF02894">
    <property type="entry name" value="GFO_IDH_MocA_C"/>
    <property type="match status" value="1"/>
</dbReference>
<dbReference type="Pfam" id="PF01408">
    <property type="entry name" value="GFO_IDH_MocA"/>
    <property type="match status" value="1"/>
</dbReference>
<dbReference type="PANTHER" id="PTHR43708:SF5">
    <property type="entry name" value="CONSERVED EXPRESSED OXIDOREDUCTASE (EUROFUNG)-RELATED"/>
    <property type="match status" value="1"/>
</dbReference>
<keyword evidence="6" id="KW-1185">Reference proteome</keyword>
<comment type="caution">
    <text evidence="5">The sequence shown here is derived from an EMBL/GenBank/DDBJ whole genome shotgun (WGS) entry which is preliminary data.</text>
</comment>
<evidence type="ECO:0000259" key="3">
    <source>
        <dbReference type="Pfam" id="PF01408"/>
    </source>
</evidence>
<evidence type="ECO:0000259" key="4">
    <source>
        <dbReference type="Pfam" id="PF02894"/>
    </source>
</evidence>
<name>A0A9P6E0E9_9AGAM</name>
<reference evidence="5" key="1">
    <citation type="journal article" date="2020" name="Nat. Commun.">
        <title>Large-scale genome sequencing of mycorrhizal fungi provides insights into the early evolution of symbiotic traits.</title>
        <authorList>
            <person name="Miyauchi S."/>
            <person name="Kiss E."/>
            <person name="Kuo A."/>
            <person name="Drula E."/>
            <person name="Kohler A."/>
            <person name="Sanchez-Garcia M."/>
            <person name="Morin E."/>
            <person name="Andreopoulos B."/>
            <person name="Barry K.W."/>
            <person name="Bonito G."/>
            <person name="Buee M."/>
            <person name="Carver A."/>
            <person name="Chen C."/>
            <person name="Cichocki N."/>
            <person name="Clum A."/>
            <person name="Culley D."/>
            <person name="Crous P.W."/>
            <person name="Fauchery L."/>
            <person name="Girlanda M."/>
            <person name="Hayes R.D."/>
            <person name="Keri Z."/>
            <person name="LaButti K."/>
            <person name="Lipzen A."/>
            <person name="Lombard V."/>
            <person name="Magnuson J."/>
            <person name="Maillard F."/>
            <person name="Murat C."/>
            <person name="Nolan M."/>
            <person name="Ohm R.A."/>
            <person name="Pangilinan J."/>
            <person name="Pereira M.F."/>
            <person name="Perotto S."/>
            <person name="Peter M."/>
            <person name="Pfister S."/>
            <person name="Riley R."/>
            <person name="Sitrit Y."/>
            <person name="Stielow J.B."/>
            <person name="Szollosi G."/>
            <person name="Zifcakova L."/>
            <person name="Stursova M."/>
            <person name="Spatafora J.W."/>
            <person name="Tedersoo L."/>
            <person name="Vaario L.M."/>
            <person name="Yamada A."/>
            <person name="Yan M."/>
            <person name="Wang P."/>
            <person name="Xu J."/>
            <person name="Bruns T."/>
            <person name="Baldrian P."/>
            <person name="Vilgalys R."/>
            <person name="Dunand C."/>
            <person name="Henrissat B."/>
            <person name="Grigoriev I.V."/>
            <person name="Hibbett D."/>
            <person name="Nagy L.G."/>
            <person name="Martin F.M."/>
        </authorList>
    </citation>
    <scope>NUCLEOTIDE SEQUENCE</scope>
    <source>
        <strain evidence="5">UP504</strain>
    </source>
</reference>
<dbReference type="InterPro" id="IPR036291">
    <property type="entry name" value="NAD(P)-bd_dom_sf"/>
</dbReference>
<dbReference type="AlphaFoldDB" id="A0A9P6E0E9"/>
<gene>
    <name evidence="5" type="ORF">BS47DRAFT_1374688</name>
</gene>
<dbReference type="GO" id="GO:0016491">
    <property type="term" value="F:oxidoreductase activity"/>
    <property type="evidence" value="ECO:0007669"/>
    <property type="project" value="UniProtKB-KW"/>
</dbReference>
<keyword evidence="2" id="KW-0560">Oxidoreductase</keyword>
<protein>
    <recommendedName>
        <fullName evidence="7">Oxidoreductase</fullName>
    </recommendedName>
</protein>
<dbReference type="OrthoDB" id="446809at2759"/>
<evidence type="ECO:0000313" key="6">
    <source>
        <dbReference type="Proteomes" id="UP000886523"/>
    </source>
</evidence>
<dbReference type="InterPro" id="IPR004104">
    <property type="entry name" value="Gfo/Idh/MocA-like_OxRdtase_C"/>
</dbReference>
<dbReference type="GO" id="GO:0000166">
    <property type="term" value="F:nucleotide binding"/>
    <property type="evidence" value="ECO:0007669"/>
    <property type="project" value="InterPro"/>
</dbReference>
<dbReference type="Gene3D" id="3.30.360.10">
    <property type="entry name" value="Dihydrodipicolinate Reductase, domain 2"/>
    <property type="match status" value="1"/>
</dbReference>
<dbReference type="SUPFAM" id="SSF51735">
    <property type="entry name" value="NAD(P)-binding Rossmann-fold domains"/>
    <property type="match status" value="1"/>
</dbReference>
<evidence type="ECO:0008006" key="7">
    <source>
        <dbReference type="Google" id="ProtNLM"/>
    </source>
</evidence>
<dbReference type="Proteomes" id="UP000886523">
    <property type="component" value="Unassembled WGS sequence"/>
</dbReference>
<dbReference type="Gene3D" id="3.40.50.720">
    <property type="entry name" value="NAD(P)-binding Rossmann-like Domain"/>
    <property type="match status" value="1"/>
</dbReference>
<feature type="domain" description="Gfo/Idh/MocA-like oxidoreductase C-terminal" evidence="4">
    <location>
        <begin position="152"/>
        <end position="377"/>
    </location>
</feature>